<feature type="domain" description="ATPase AAA-type core" evidence="1">
    <location>
        <begin position="24"/>
        <end position="314"/>
    </location>
</feature>
<dbReference type="Gene3D" id="3.40.50.300">
    <property type="entry name" value="P-loop containing nucleotide triphosphate hydrolases"/>
    <property type="match status" value="1"/>
</dbReference>
<dbReference type="InterPro" id="IPR003959">
    <property type="entry name" value="ATPase_AAA_core"/>
</dbReference>
<evidence type="ECO:0000313" key="2">
    <source>
        <dbReference type="EMBL" id="UUX93176.1"/>
    </source>
</evidence>
<name>A0A9E7PQM9_9EURY</name>
<dbReference type="GO" id="GO:0016887">
    <property type="term" value="F:ATP hydrolysis activity"/>
    <property type="evidence" value="ECO:0007669"/>
    <property type="project" value="InterPro"/>
</dbReference>
<keyword evidence="3" id="KW-1185">Reference proteome</keyword>
<dbReference type="RefSeq" id="WP_257743316.1">
    <property type="nucleotide sequence ID" value="NZ_CP096115.1"/>
</dbReference>
<protein>
    <submittedName>
        <fullName evidence="2">AAA family ATPase</fullName>
    </submittedName>
</protein>
<evidence type="ECO:0000313" key="3">
    <source>
        <dbReference type="Proteomes" id="UP001060368"/>
    </source>
</evidence>
<evidence type="ECO:0000259" key="1">
    <source>
        <dbReference type="Pfam" id="PF13304"/>
    </source>
</evidence>
<dbReference type="PANTHER" id="PTHR43581">
    <property type="entry name" value="ATP/GTP PHOSPHATASE"/>
    <property type="match status" value="1"/>
</dbReference>
<reference evidence="2" key="1">
    <citation type="submission" date="2022-04" db="EMBL/GenBank/DDBJ databases">
        <title>Complete genome of Methanoplanus endosymbiosus DSM 3599.</title>
        <authorList>
            <person name="Chen S.-C."/>
            <person name="You Y.-T."/>
            <person name="Zhou Y.-Z."/>
            <person name="Lai M.-C."/>
        </authorList>
    </citation>
    <scope>NUCLEOTIDE SEQUENCE</scope>
    <source>
        <strain evidence="2">DSM 3599</strain>
    </source>
</reference>
<dbReference type="GO" id="GO:0005524">
    <property type="term" value="F:ATP binding"/>
    <property type="evidence" value="ECO:0007669"/>
    <property type="project" value="InterPro"/>
</dbReference>
<dbReference type="Pfam" id="PF13304">
    <property type="entry name" value="AAA_21"/>
    <property type="match status" value="1"/>
</dbReference>
<dbReference type="AlphaFoldDB" id="A0A9E7PQM9"/>
<dbReference type="PANTHER" id="PTHR43581:SF4">
    <property type="entry name" value="ATP_GTP PHOSPHATASE"/>
    <property type="match status" value="1"/>
</dbReference>
<organism evidence="2 3">
    <name type="scientific">Methanoplanus endosymbiosus</name>
    <dbReference type="NCBI Taxonomy" id="33865"/>
    <lineage>
        <taxon>Archaea</taxon>
        <taxon>Methanobacteriati</taxon>
        <taxon>Methanobacteriota</taxon>
        <taxon>Stenosarchaea group</taxon>
        <taxon>Methanomicrobia</taxon>
        <taxon>Methanomicrobiales</taxon>
        <taxon>Methanomicrobiaceae</taxon>
        <taxon>Methanoplanus</taxon>
    </lineage>
</organism>
<dbReference type="GeneID" id="74306704"/>
<sequence>MYKSFGIKNFRGFKELKIENLKRLNLISGKNNVGKTAILEALFIHCGVLNPELVPVINAIRGYDIIKLKNRGSSAETTWDPIFYNYNTSEKIELSGTYSDNHRRMLEISIKSSRRINIPAAIKEEDNSYNQIHTNSSNAMDQYYPALELKSSEPKKKALVNDIVIWPGGISIKQPYKPTNISYFLPSGRITNPKENAELLGELEINLKTEEIIPIMQIIEPKLIALNTIPMGNNSVIHANIGIGKLIPISLLGEGINKLMTIIIRIINAENSCIFIDEIENGFHYSIMNQIWEVIDSASKKYNVQVFATTHSLECIKAAHETLSSSDYDFSLIRLDKTDEIIVPTYYDSESLDISIENEFEVR</sequence>
<accession>A0A9E7PQM9</accession>
<dbReference type="EMBL" id="CP096115">
    <property type="protein sequence ID" value="UUX93176.1"/>
    <property type="molecule type" value="Genomic_DNA"/>
</dbReference>
<dbReference type="Proteomes" id="UP001060368">
    <property type="component" value="Chromosome"/>
</dbReference>
<dbReference type="InterPro" id="IPR051396">
    <property type="entry name" value="Bact_Antivir_Def_Nuclease"/>
</dbReference>
<gene>
    <name evidence="2" type="ORF">L6E24_03375</name>
</gene>
<dbReference type="KEGG" id="mend:L6E24_03375"/>
<proteinExistence type="predicted"/>
<dbReference type="SUPFAM" id="SSF52540">
    <property type="entry name" value="P-loop containing nucleoside triphosphate hydrolases"/>
    <property type="match status" value="1"/>
</dbReference>
<dbReference type="InterPro" id="IPR027417">
    <property type="entry name" value="P-loop_NTPase"/>
</dbReference>